<dbReference type="GO" id="GO:0005886">
    <property type="term" value="C:plasma membrane"/>
    <property type="evidence" value="ECO:0007669"/>
    <property type="project" value="TreeGrafter"/>
</dbReference>
<keyword evidence="3" id="KW-0653">Protein transport</keyword>
<keyword evidence="5" id="KW-0282">Flagellum</keyword>
<keyword evidence="3" id="KW-0813">Transport</keyword>
<keyword evidence="3" id="KW-1006">Bacterial flagellum protein export</keyword>
<accession>A0A4R3MYC6</accession>
<evidence type="ECO:0000256" key="2">
    <source>
        <dbReference type="ARBA" id="ARBA00021622"/>
    </source>
</evidence>
<evidence type="ECO:0000256" key="1">
    <source>
        <dbReference type="ARBA" id="ARBA00010690"/>
    </source>
</evidence>
<keyword evidence="5" id="KW-0969">Cilium</keyword>
<dbReference type="Gene3D" id="3.40.1690.10">
    <property type="entry name" value="secretion proteins EscU"/>
    <property type="match status" value="1"/>
</dbReference>
<evidence type="ECO:0000256" key="3">
    <source>
        <dbReference type="ARBA" id="ARBA00023225"/>
    </source>
</evidence>
<gene>
    <name evidence="5" type="ORF">EDC35_10534</name>
</gene>
<evidence type="ECO:0000256" key="4">
    <source>
        <dbReference type="ARBA" id="ARBA00025078"/>
    </source>
</evidence>
<comment type="similarity">
    <text evidence="1">Belongs to the type III secretion exporter family.</text>
</comment>
<evidence type="ECO:0000313" key="6">
    <source>
        <dbReference type="Proteomes" id="UP000295717"/>
    </source>
</evidence>
<dbReference type="Proteomes" id="UP000295717">
    <property type="component" value="Unassembled WGS sequence"/>
</dbReference>
<dbReference type="InterPro" id="IPR029025">
    <property type="entry name" value="T3SS_substrate_exporter_C"/>
</dbReference>
<keyword evidence="6" id="KW-1185">Reference proteome</keyword>
<organism evidence="5 6">
    <name type="scientific">Thiobaca trueperi</name>
    <dbReference type="NCBI Taxonomy" id="127458"/>
    <lineage>
        <taxon>Bacteria</taxon>
        <taxon>Pseudomonadati</taxon>
        <taxon>Pseudomonadota</taxon>
        <taxon>Gammaproteobacteria</taxon>
        <taxon>Chromatiales</taxon>
        <taxon>Chromatiaceae</taxon>
        <taxon>Thiobaca</taxon>
    </lineage>
</organism>
<dbReference type="RefSeq" id="WP_132977221.1">
    <property type="nucleotide sequence ID" value="NZ_SMAO01000005.1"/>
</dbReference>
<dbReference type="Pfam" id="PF01312">
    <property type="entry name" value="Bac_export_2"/>
    <property type="match status" value="1"/>
</dbReference>
<dbReference type="PANTHER" id="PTHR30531">
    <property type="entry name" value="FLAGELLAR BIOSYNTHETIC PROTEIN FLHB"/>
    <property type="match status" value="1"/>
</dbReference>
<comment type="function">
    <text evidence="4">Required for formation of the rod structure in the basal body of the flagellar apparatus. Together with FliI and FliH, may constitute the export apparatus of flagellin.</text>
</comment>
<dbReference type="GO" id="GO:0009306">
    <property type="term" value="P:protein secretion"/>
    <property type="evidence" value="ECO:0007669"/>
    <property type="project" value="InterPro"/>
</dbReference>
<dbReference type="AlphaFoldDB" id="A0A4R3MYC6"/>
<dbReference type="PANTHER" id="PTHR30531:SF12">
    <property type="entry name" value="FLAGELLAR BIOSYNTHETIC PROTEIN FLHB"/>
    <property type="match status" value="1"/>
</dbReference>
<evidence type="ECO:0000313" key="5">
    <source>
        <dbReference type="EMBL" id="TCT20596.1"/>
    </source>
</evidence>
<dbReference type="InterPro" id="IPR006135">
    <property type="entry name" value="T3SS_substrate_exporter"/>
</dbReference>
<name>A0A4R3MYC6_9GAMM</name>
<sequence length="98" mass="10704">MTDAEIKPATPKAVALHWDRQHAPRITASGTGLTAEEILRIAEAHDVPLRSDPILVEALAQIPLGDEIPAALYVAIAEILAFIFMLEGIDPREPDQRM</sequence>
<dbReference type="EMBL" id="SMAO01000005">
    <property type="protein sequence ID" value="TCT20596.1"/>
    <property type="molecule type" value="Genomic_DNA"/>
</dbReference>
<keyword evidence="5" id="KW-0966">Cell projection</keyword>
<dbReference type="SUPFAM" id="SSF160544">
    <property type="entry name" value="EscU C-terminal domain-like"/>
    <property type="match status" value="1"/>
</dbReference>
<comment type="caution">
    <text evidence="5">The sequence shown here is derived from an EMBL/GenBank/DDBJ whole genome shotgun (WGS) entry which is preliminary data.</text>
</comment>
<protein>
    <recommendedName>
        <fullName evidence="2">Flagellar biosynthetic protein FlhB</fullName>
    </recommendedName>
</protein>
<reference evidence="5 6" key="1">
    <citation type="submission" date="2019-03" db="EMBL/GenBank/DDBJ databases">
        <title>Genomic Encyclopedia of Type Strains, Phase IV (KMG-IV): sequencing the most valuable type-strain genomes for metagenomic binning, comparative biology and taxonomic classification.</title>
        <authorList>
            <person name="Goeker M."/>
        </authorList>
    </citation>
    <scope>NUCLEOTIDE SEQUENCE [LARGE SCALE GENOMIC DNA]</scope>
    <source>
        <strain evidence="5 6">DSM 13587</strain>
    </source>
</reference>
<proteinExistence type="inferred from homology"/>
<dbReference type="OrthoDB" id="5244399at2"/>